<dbReference type="GO" id="GO:0003677">
    <property type="term" value="F:DNA binding"/>
    <property type="evidence" value="ECO:0007669"/>
    <property type="project" value="InterPro"/>
</dbReference>
<evidence type="ECO:0000256" key="1">
    <source>
        <dbReference type="ARBA" id="ARBA00022679"/>
    </source>
</evidence>
<dbReference type="HOGENOM" id="CLU_073022_0_0_7"/>
<proteinExistence type="predicted"/>
<dbReference type="STRING" id="326298.Suden_0542"/>
<dbReference type="AlphaFoldDB" id="Q30T60"/>
<evidence type="ECO:0000313" key="6">
    <source>
        <dbReference type="Proteomes" id="UP000002714"/>
    </source>
</evidence>
<dbReference type="NCBIfam" id="NF006302">
    <property type="entry name" value="PRK08487.1-5"/>
    <property type="match status" value="1"/>
</dbReference>
<dbReference type="OrthoDB" id="5329738at2"/>
<dbReference type="EMBL" id="CP000153">
    <property type="protein sequence ID" value="ABB43821.1"/>
    <property type="molecule type" value="Genomic_DNA"/>
</dbReference>
<evidence type="ECO:0000256" key="4">
    <source>
        <dbReference type="ARBA" id="ARBA00022932"/>
    </source>
</evidence>
<dbReference type="PANTHER" id="PTHR34388:SF1">
    <property type="entry name" value="DNA POLYMERASE III SUBUNIT DELTA"/>
    <property type="match status" value="1"/>
</dbReference>
<evidence type="ECO:0000256" key="3">
    <source>
        <dbReference type="ARBA" id="ARBA00022705"/>
    </source>
</evidence>
<dbReference type="NCBIfam" id="TIGR01128">
    <property type="entry name" value="holA"/>
    <property type="match status" value="1"/>
</dbReference>
<name>Q30T60_SULDN</name>
<keyword evidence="4" id="KW-0239">DNA-directed DNA polymerase</keyword>
<keyword evidence="3" id="KW-0235">DNA replication</keyword>
<dbReference type="Proteomes" id="UP000002714">
    <property type="component" value="Chromosome"/>
</dbReference>
<organism evidence="5 6">
    <name type="scientific">Sulfurimonas denitrificans (strain ATCC 33889 / DSM 1251)</name>
    <name type="common">Thiomicrospira denitrificans (strain ATCC 33889 / DSM 1251)</name>
    <dbReference type="NCBI Taxonomy" id="326298"/>
    <lineage>
        <taxon>Bacteria</taxon>
        <taxon>Pseudomonadati</taxon>
        <taxon>Campylobacterota</taxon>
        <taxon>Epsilonproteobacteria</taxon>
        <taxon>Campylobacterales</taxon>
        <taxon>Sulfurimonadaceae</taxon>
        <taxon>Sulfurimonas</taxon>
    </lineage>
</organism>
<sequence>MYKNELDKHIKNNSLSTSFILFGESTFLIDRYTDILSINEGASVLKFYHDEYNFNSAKAHLSQASLFGDQNILIIKSEKKIPKKELDILIEQCEKGSDNIFVYAYYGSDYTSYAKPLSKTKTMPVRFFHPSHSEAIASVAQIAHEKNVKIDTQAINHLLNIQNSDIALACNEIEKLRVYDRAITTKDIDSLIFGLAQINIDDFIKKILNKRDFKSDLMSLLEHGEDEIRLLTALTSYLTQLYMFNIYIRVNGAPNPIEILGYKPPPHVVEEKATQAIKIKPRQYYKLHELLLESELKMKSSHVDKSAILLSTFIRVQQLL</sequence>
<protein>
    <submittedName>
        <fullName evidence="5">DNA polymerase III, delta</fullName>
    </submittedName>
</protein>
<evidence type="ECO:0000313" key="5">
    <source>
        <dbReference type="EMBL" id="ABB43821.1"/>
    </source>
</evidence>
<keyword evidence="6" id="KW-1185">Reference proteome</keyword>
<dbReference type="Gene3D" id="3.40.50.300">
    <property type="entry name" value="P-loop containing nucleotide triphosphate hydrolases"/>
    <property type="match status" value="1"/>
</dbReference>
<dbReference type="KEGG" id="tdn:Suden_0542"/>
<dbReference type="Gene3D" id="1.20.272.10">
    <property type="match status" value="1"/>
</dbReference>
<keyword evidence="2" id="KW-0548">Nucleotidyltransferase</keyword>
<dbReference type="InterPro" id="IPR005790">
    <property type="entry name" value="DNA_polIII_delta"/>
</dbReference>
<keyword evidence="1" id="KW-0808">Transferase</keyword>
<dbReference type="InterPro" id="IPR027417">
    <property type="entry name" value="P-loop_NTPase"/>
</dbReference>
<dbReference type="PANTHER" id="PTHR34388">
    <property type="entry name" value="DNA POLYMERASE III SUBUNIT DELTA"/>
    <property type="match status" value="1"/>
</dbReference>
<gene>
    <name evidence="5" type="ordered locus">Suden_0542</name>
</gene>
<evidence type="ECO:0000256" key="2">
    <source>
        <dbReference type="ARBA" id="ARBA00022695"/>
    </source>
</evidence>
<accession>Q30T60</accession>
<dbReference type="GO" id="GO:0006261">
    <property type="term" value="P:DNA-templated DNA replication"/>
    <property type="evidence" value="ECO:0007669"/>
    <property type="project" value="TreeGrafter"/>
</dbReference>
<dbReference type="eggNOG" id="COG1466">
    <property type="taxonomic scope" value="Bacteria"/>
</dbReference>
<dbReference type="RefSeq" id="WP_011372175.1">
    <property type="nucleotide sequence ID" value="NC_007575.1"/>
</dbReference>
<reference evidence="5 6" key="1">
    <citation type="journal article" date="2008" name="Appl. Environ. Microbiol.">
        <title>Genome of the epsilonproteobacterial chemolithoautotroph Sulfurimonas denitrificans.</title>
        <authorList>
            <person name="Sievert S.M."/>
            <person name="Scott K.M."/>
            <person name="Klotz M.G."/>
            <person name="Chain P.S.G."/>
            <person name="Hauser L.J."/>
            <person name="Hemp J."/>
            <person name="Huegler M."/>
            <person name="Land M."/>
            <person name="Lapidus A."/>
            <person name="Larimer F.W."/>
            <person name="Lucas S."/>
            <person name="Malfatti S.A."/>
            <person name="Meyer F."/>
            <person name="Paulsen I.T."/>
            <person name="Ren Q."/>
            <person name="Simon J."/>
            <person name="Bailey K."/>
            <person name="Diaz E."/>
            <person name="Fitzpatrick K.A."/>
            <person name="Glover B."/>
            <person name="Gwatney N."/>
            <person name="Korajkic A."/>
            <person name="Long A."/>
            <person name="Mobberley J.M."/>
            <person name="Pantry S.N."/>
            <person name="Pazder G."/>
            <person name="Peterson S."/>
            <person name="Quintanilla J.D."/>
            <person name="Sprinkle R."/>
            <person name="Stephens J."/>
            <person name="Thomas P."/>
            <person name="Vaughn R."/>
            <person name="Weber M.J."/>
            <person name="Wooten L.L."/>
        </authorList>
    </citation>
    <scope>NUCLEOTIDE SEQUENCE [LARGE SCALE GENOMIC DNA]</scope>
    <source>
        <strain evidence="6">ATCC 33889 / DSM 1251</strain>
    </source>
</reference>
<dbReference type="GO" id="GO:0003887">
    <property type="term" value="F:DNA-directed DNA polymerase activity"/>
    <property type="evidence" value="ECO:0007669"/>
    <property type="project" value="UniProtKB-KW"/>
</dbReference>
<dbReference type="SUPFAM" id="SSF52540">
    <property type="entry name" value="P-loop containing nucleoside triphosphate hydrolases"/>
    <property type="match status" value="1"/>
</dbReference>
<dbReference type="Gene3D" id="1.10.8.60">
    <property type="match status" value="1"/>
</dbReference>
<dbReference type="GO" id="GO:0009360">
    <property type="term" value="C:DNA polymerase III complex"/>
    <property type="evidence" value="ECO:0007669"/>
    <property type="project" value="TreeGrafter"/>
</dbReference>